<dbReference type="AlphaFoldDB" id="A0A6P2D2J9"/>
<sequence length="88" mass="9422">MRVGSALLIALVLGSAIGCGSPSSGSAPKPAALTVNDWKAMPPDQKYTPETLERLKSGDPSLETAEGWEAFQKNVVIPARRKDFPNKR</sequence>
<dbReference type="EMBL" id="LR593886">
    <property type="protein sequence ID" value="VTR93620.1"/>
    <property type="molecule type" value="Genomic_DNA"/>
</dbReference>
<dbReference type="Proteomes" id="UP000464178">
    <property type="component" value="Chromosome"/>
</dbReference>
<gene>
    <name evidence="1" type="ORF">SOIL9_40940</name>
</gene>
<keyword evidence="2" id="KW-1185">Reference proteome</keyword>
<dbReference type="PROSITE" id="PS51257">
    <property type="entry name" value="PROKAR_LIPOPROTEIN"/>
    <property type="match status" value="1"/>
</dbReference>
<accession>A0A6P2D2J9</accession>
<organism evidence="1 2">
    <name type="scientific">Gemmata massiliana</name>
    <dbReference type="NCBI Taxonomy" id="1210884"/>
    <lineage>
        <taxon>Bacteria</taxon>
        <taxon>Pseudomonadati</taxon>
        <taxon>Planctomycetota</taxon>
        <taxon>Planctomycetia</taxon>
        <taxon>Gemmatales</taxon>
        <taxon>Gemmataceae</taxon>
        <taxon>Gemmata</taxon>
    </lineage>
</organism>
<reference evidence="1 2" key="1">
    <citation type="submission" date="2019-05" db="EMBL/GenBank/DDBJ databases">
        <authorList>
            <consortium name="Science for Life Laboratories"/>
        </authorList>
    </citation>
    <scope>NUCLEOTIDE SEQUENCE [LARGE SCALE GENOMIC DNA]</scope>
    <source>
        <strain evidence="1">Soil9</strain>
    </source>
</reference>
<proteinExistence type="predicted"/>
<name>A0A6P2D2J9_9BACT</name>
<dbReference type="RefSeq" id="WP_162668314.1">
    <property type="nucleotide sequence ID" value="NZ_LR593886.1"/>
</dbReference>
<evidence type="ECO:0000313" key="2">
    <source>
        <dbReference type="Proteomes" id="UP000464178"/>
    </source>
</evidence>
<dbReference type="KEGG" id="gms:SOIL9_40940"/>
<evidence type="ECO:0000313" key="1">
    <source>
        <dbReference type="EMBL" id="VTR93620.1"/>
    </source>
</evidence>
<protein>
    <submittedName>
        <fullName evidence="1">Uncharacterized protein</fullName>
    </submittedName>
</protein>